<evidence type="ECO:0000256" key="8">
    <source>
        <dbReference type="ARBA" id="ARBA00041763"/>
    </source>
</evidence>
<organism evidence="10 11">
    <name type="scientific">Polyplax serrata</name>
    <name type="common">Common mouse louse</name>
    <dbReference type="NCBI Taxonomy" id="468196"/>
    <lineage>
        <taxon>Eukaryota</taxon>
        <taxon>Metazoa</taxon>
        <taxon>Ecdysozoa</taxon>
        <taxon>Arthropoda</taxon>
        <taxon>Hexapoda</taxon>
        <taxon>Insecta</taxon>
        <taxon>Pterygota</taxon>
        <taxon>Neoptera</taxon>
        <taxon>Paraneoptera</taxon>
        <taxon>Psocodea</taxon>
        <taxon>Troctomorpha</taxon>
        <taxon>Phthiraptera</taxon>
        <taxon>Anoplura</taxon>
        <taxon>Polyplacidae</taxon>
        <taxon>Polyplax</taxon>
    </lineage>
</organism>
<dbReference type="InterPro" id="IPR015517">
    <property type="entry name" value="dCMP_deaminase-rel"/>
</dbReference>
<name>A0ABR1BBC3_POLSC</name>
<evidence type="ECO:0000313" key="10">
    <source>
        <dbReference type="EMBL" id="KAK6637684.1"/>
    </source>
</evidence>
<dbReference type="Pfam" id="PF00383">
    <property type="entry name" value="dCMP_cyt_deam_1"/>
    <property type="match status" value="1"/>
</dbReference>
<reference evidence="10 11" key="1">
    <citation type="submission" date="2023-09" db="EMBL/GenBank/DDBJ databases">
        <title>Genomes of two closely related lineages of the louse Polyplax serrata with different host specificities.</title>
        <authorList>
            <person name="Martinu J."/>
            <person name="Tarabai H."/>
            <person name="Stefka J."/>
            <person name="Hypsa V."/>
        </authorList>
    </citation>
    <scope>NUCLEOTIDE SEQUENCE [LARGE SCALE GENOMIC DNA]</scope>
    <source>
        <strain evidence="10">98ZLc_SE</strain>
    </source>
</reference>
<proteinExistence type="inferred from homology"/>
<dbReference type="PANTHER" id="PTHR11086">
    <property type="entry name" value="DEOXYCYTIDYLATE DEAMINASE-RELATED"/>
    <property type="match status" value="1"/>
</dbReference>
<accession>A0ABR1BBC3</accession>
<dbReference type="InterPro" id="IPR016193">
    <property type="entry name" value="Cytidine_deaminase-like"/>
</dbReference>
<evidence type="ECO:0000256" key="6">
    <source>
        <dbReference type="ARBA" id="ARBA00022833"/>
    </source>
</evidence>
<dbReference type="PANTHER" id="PTHR11086:SF18">
    <property type="entry name" value="DEOXYCYTIDYLATE DEAMINASE"/>
    <property type="match status" value="1"/>
</dbReference>
<evidence type="ECO:0000256" key="1">
    <source>
        <dbReference type="ARBA" id="ARBA00001947"/>
    </source>
</evidence>
<dbReference type="SUPFAM" id="SSF53927">
    <property type="entry name" value="Cytidine deaminase-like"/>
    <property type="match status" value="1"/>
</dbReference>
<dbReference type="PROSITE" id="PS51747">
    <property type="entry name" value="CYT_DCMP_DEAMINASES_2"/>
    <property type="match status" value="1"/>
</dbReference>
<evidence type="ECO:0000256" key="2">
    <source>
        <dbReference type="ARBA" id="ARBA00006576"/>
    </source>
</evidence>
<evidence type="ECO:0000256" key="5">
    <source>
        <dbReference type="ARBA" id="ARBA00022801"/>
    </source>
</evidence>
<dbReference type="InterPro" id="IPR016192">
    <property type="entry name" value="APOBEC/CMP_deaminase_Zn-bd"/>
</dbReference>
<evidence type="ECO:0000256" key="3">
    <source>
        <dbReference type="ARBA" id="ARBA00022723"/>
    </source>
</evidence>
<comment type="caution">
    <text evidence="10">The sequence shown here is derived from an EMBL/GenBank/DDBJ whole genome shotgun (WGS) entry which is preliminary data.</text>
</comment>
<dbReference type="InterPro" id="IPR035105">
    <property type="entry name" value="Deoxycytidylate_deaminase_dom"/>
</dbReference>
<dbReference type="PROSITE" id="PS00903">
    <property type="entry name" value="CYT_DCMP_DEAMINASES_1"/>
    <property type="match status" value="1"/>
</dbReference>
<evidence type="ECO:0000256" key="7">
    <source>
        <dbReference type="ARBA" id="ARBA00038938"/>
    </source>
</evidence>
<keyword evidence="4" id="KW-0545">Nucleotide biosynthesis</keyword>
<dbReference type="CDD" id="cd01286">
    <property type="entry name" value="deoxycytidylate_deaminase"/>
    <property type="match status" value="1"/>
</dbReference>
<comment type="similarity">
    <text evidence="2">Belongs to the cytidine and deoxycytidylate deaminase family.</text>
</comment>
<dbReference type="EC" id="3.5.4.12" evidence="7"/>
<gene>
    <name evidence="10" type="ORF">RUM44_008106</name>
</gene>
<protein>
    <recommendedName>
        <fullName evidence="8">dCMP deaminase</fullName>
        <ecNumber evidence="7">3.5.4.12</ecNumber>
    </recommendedName>
    <alternativeName>
        <fullName evidence="8">dCMP deaminase</fullName>
    </alternativeName>
</protein>
<dbReference type="EMBL" id="JAWJWF010000002">
    <property type="protein sequence ID" value="KAK6637684.1"/>
    <property type="molecule type" value="Genomic_DNA"/>
</dbReference>
<sequence length="241" mass="27672">MSKFKFDSLRNIKVNGLVVYEILNSAVRPLTERNCKRPHLSYEVCREDDSNLDVKRQNYIDWDDYFMATAFLAAKRSKDPCTQVGACIVNKDKIIVGIGYNGFPHGCSDDVFPWRKNSESPLENKYFYVCHAEVNAILNRNTSDTKGCKMYVALFPCNECAKFIIQSGIEEVIYMSNKNFSKLETIAARRMFEAAGVTYRQLIPKETKIVIDFNEINWNVMSQLPPSPIKSDETMTKRLSN</sequence>
<evidence type="ECO:0000259" key="9">
    <source>
        <dbReference type="PROSITE" id="PS51747"/>
    </source>
</evidence>
<keyword evidence="5" id="KW-0378">Hydrolase</keyword>
<keyword evidence="3" id="KW-0479">Metal-binding</keyword>
<comment type="cofactor">
    <cofactor evidence="1">
        <name>Zn(2+)</name>
        <dbReference type="ChEBI" id="CHEBI:29105"/>
    </cofactor>
</comment>
<evidence type="ECO:0000313" key="11">
    <source>
        <dbReference type="Proteomes" id="UP001359485"/>
    </source>
</evidence>
<dbReference type="Gene3D" id="3.40.140.10">
    <property type="entry name" value="Cytidine Deaminase, domain 2"/>
    <property type="match status" value="1"/>
</dbReference>
<keyword evidence="6" id="KW-0862">Zinc</keyword>
<dbReference type="InterPro" id="IPR002125">
    <property type="entry name" value="CMP_dCMP_dom"/>
</dbReference>
<dbReference type="Proteomes" id="UP001359485">
    <property type="component" value="Unassembled WGS sequence"/>
</dbReference>
<keyword evidence="11" id="KW-1185">Reference proteome</keyword>
<feature type="domain" description="CMP/dCMP-type deaminase" evidence="9">
    <location>
        <begin position="61"/>
        <end position="199"/>
    </location>
</feature>
<evidence type="ECO:0000256" key="4">
    <source>
        <dbReference type="ARBA" id="ARBA00022727"/>
    </source>
</evidence>